<gene>
    <name evidence="8" type="primary">glf</name>
    <name evidence="8" type="ORF">I6H43_02495</name>
</gene>
<dbReference type="SUPFAM" id="SSF53448">
    <property type="entry name" value="Nucleotide-diphospho-sugar transferases"/>
    <property type="match status" value="1"/>
</dbReference>
<dbReference type="InterPro" id="IPR001173">
    <property type="entry name" value="Glyco_trans_2-like"/>
</dbReference>
<evidence type="ECO:0000256" key="5">
    <source>
        <dbReference type="ARBA" id="ARBA00023235"/>
    </source>
</evidence>
<dbReference type="PANTHER" id="PTHR21197:SF0">
    <property type="entry name" value="UDP-GALACTOPYRANOSE MUTASE"/>
    <property type="match status" value="1"/>
</dbReference>
<reference evidence="8 9" key="1">
    <citation type="submission" date="2020-12" db="EMBL/GenBank/DDBJ databases">
        <title>FDA dAtabase for Regulatory Grade micrObial Sequences (FDA-ARGOS): Supporting development and validation of Infectious Disease Dx tests.</title>
        <authorList>
            <person name="Sproer C."/>
            <person name="Gronow S."/>
            <person name="Severitt S."/>
            <person name="Schroder I."/>
            <person name="Tallon L."/>
            <person name="Sadzewicz L."/>
            <person name="Zhao X."/>
            <person name="Boylan J."/>
            <person name="Ott S."/>
            <person name="Bowen H."/>
            <person name="Vavikolanu K."/>
            <person name="Mehta A."/>
            <person name="Aluvathingal J."/>
            <person name="Nadendla S."/>
            <person name="Lowell S."/>
            <person name="Myers T."/>
            <person name="Yan Y."/>
            <person name="Sichtig H."/>
        </authorList>
    </citation>
    <scope>NUCLEOTIDE SEQUENCE [LARGE SCALE GENOMIC DNA]</scope>
    <source>
        <strain evidence="8 9">FDAARGOS_986</strain>
    </source>
</reference>
<dbReference type="Gene3D" id="3.40.50.720">
    <property type="entry name" value="NAD(P)-binding Rossmann-like Domain"/>
    <property type="match status" value="3"/>
</dbReference>
<keyword evidence="9" id="KW-1185">Reference proteome</keyword>
<keyword evidence="3" id="KW-0285">Flavoprotein</keyword>
<dbReference type="NCBIfam" id="TIGR00031">
    <property type="entry name" value="UDP-GALP_mutase"/>
    <property type="match status" value="1"/>
</dbReference>
<keyword evidence="4" id="KW-0274">FAD</keyword>
<name>A0A7T4AAS3_AERJA</name>
<dbReference type="Pfam" id="PF03275">
    <property type="entry name" value="GLF"/>
    <property type="match status" value="1"/>
</dbReference>
<evidence type="ECO:0000256" key="1">
    <source>
        <dbReference type="ARBA" id="ARBA00001974"/>
    </source>
</evidence>
<feature type="domain" description="UDP-galactopyranose mutase C-terminal" evidence="7">
    <location>
        <begin position="154"/>
        <end position="365"/>
    </location>
</feature>
<dbReference type="GO" id="GO:0008767">
    <property type="term" value="F:UDP-galactopyranose mutase activity"/>
    <property type="evidence" value="ECO:0007669"/>
    <property type="project" value="UniProtKB-EC"/>
</dbReference>
<protein>
    <submittedName>
        <fullName evidence="8">UDP-galactopyranose mutase</fullName>
        <ecNumber evidence="8">5.4.99.9</ecNumber>
    </submittedName>
</protein>
<dbReference type="Proteomes" id="UP000595481">
    <property type="component" value="Chromosome"/>
</dbReference>
<dbReference type="Pfam" id="PF00535">
    <property type="entry name" value="Glycos_transf_2"/>
    <property type="match status" value="1"/>
</dbReference>
<dbReference type="EMBL" id="CP066092">
    <property type="protein sequence ID" value="QQB20431.1"/>
    <property type="molecule type" value="Genomic_DNA"/>
</dbReference>
<proteinExistence type="inferred from homology"/>
<evidence type="ECO:0000256" key="3">
    <source>
        <dbReference type="ARBA" id="ARBA00022630"/>
    </source>
</evidence>
<organism evidence="8 9">
    <name type="scientific">Aeromonas jandaei</name>
    <dbReference type="NCBI Taxonomy" id="650"/>
    <lineage>
        <taxon>Bacteria</taxon>
        <taxon>Pseudomonadati</taxon>
        <taxon>Pseudomonadota</taxon>
        <taxon>Gammaproteobacteria</taxon>
        <taxon>Aeromonadales</taxon>
        <taxon>Aeromonadaceae</taxon>
        <taxon>Aeromonas</taxon>
    </lineage>
</organism>
<dbReference type="Pfam" id="PF13450">
    <property type="entry name" value="NAD_binding_8"/>
    <property type="match status" value="1"/>
</dbReference>
<dbReference type="InterPro" id="IPR029044">
    <property type="entry name" value="Nucleotide-diphossugar_trans"/>
</dbReference>
<dbReference type="PANTHER" id="PTHR21197">
    <property type="entry name" value="UDP-GALACTOPYRANOSE MUTASE"/>
    <property type="match status" value="1"/>
</dbReference>
<evidence type="ECO:0000256" key="4">
    <source>
        <dbReference type="ARBA" id="ARBA00022827"/>
    </source>
</evidence>
<dbReference type="InterPro" id="IPR015899">
    <property type="entry name" value="UDP-GalPyranose_mutase_C"/>
</dbReference>
<sequence>MSYQAIVIGAGLSGAVMAERMASQLGWKVLVLEQRDHIGGNCFDEYDEHGVLVHRYGPHIFHTDNKEVWDYLSQFTEWLPYEHRVLSRIDGQLVPIPFNLTSIECCFPADKAAAMIEALRTRFGDGARVPILELRKEAHPLLGELADFIYQKAFVNYTSKQWGVPPEQISPEVTARVPVVVSRDDRYFTDPWQAVPAEGYTAMFERMLAHPLIDVRLSTPMVQRVRLDWQQKQVMLDGVPFDGPLIYTGMLDQLMSAEGNCLPYRSLRFEHRHLAQEQFQPVTTVNYPNEEAFTRITEFKHFSGQQHPGTSIVYEYPCDYKPEQGLEPYYPLFTDSAKQHYQACRDELAQFPQLIALGRLAEYRYFDMDDAVSNALNIFSTSFEKTPSKPLVSVIMSVHNCASYIEDALDSILKQTYKNLEIIIFDDGSTDETGSVIGRMAAKDSRIIHYHRRQQGIANCLNEALLLARGEFIARMDGDDISLPERIEKQMAFLHEHPHIDLVGCWLRLFGVRDEVWHYRPYDNFIKNAILLFSNGVGHNAILVRADVYKRFRYDPEYTDVEDTELWTRMATSKPEVSFANLREVLVLYRIHGAQSSILRKVRQRELYRRIVSKYLDSLGVSATEQDMEAHEWLVNQPTNLSDEQLYRLADWLNFLSTHKTLPDNFGVLAERWHHLCRNNDVSLDIYILYQAQFDVCWLPKIPFEKVQRKS</sequence>
<comment type="cofactor">
    <cofactor evidence="1">
        <name>FAD</name>
        <dbReference type="ChEBI" id="CHEBI:57692"/>
    </cofactor>
</comment>
<dbReference type="InterPro" id="IPR004379">
    <property type="entry name" value="UDP-GALP_mutase"/>
</dbReference>
<evidence type="ECO:0000313" key="8">
    <source>
        <dbReference type="EMBL" id="QQB20431.1"/>
    </source>
</evidence>
<dbReference type="SUPFAM" id="SSF51971">
    <property type="entry name" value="Nucleotide-binding domain"/>
    <property type="match status" value="1"/>
</dbReference>
<dbReference type="EC" id="5.4.99.9" evidence="8"/>
<dbReference type="Gene3D" id="3.90.550.10">
    <property type="entry name" value="Spore Coat Polysaccharide Biosynthesis Protein SpsA, Chain A"/>
    <property type="match status" value="1"/>
</dbReference>
<accession>A0A7T4AAS3</accession>
<dbReference type="SUPFAM" id="SSF54373">
    <property type="entry name" value="FAD-linked reductases, C-terminal domain"/>
    <property type="match status" value="1"/>
</dbReference>
<comment type="similarity">
    <text evidence="2">Belongs to the UDP-galactopyranose/dTDP-fucopyranose mutase family.</text>
</comment>
<evidence type="ECO:0000313" key="9">
    <source>
        <dbReference type="Proteomes" id="UP000595481"/>
    </source>
</evidence>
<evidence type="ECO:0000259" key="7">
    <source>
        <dbReference type="Pfam" id="PF03275"/>
    </source>
</evidence>
<keyword evidence="5 8" id="KW-0413">Isomerase</keyword>
<evidence type="ECO:0000259" key="6">
    <source>
        <dbReference type="Pfam" id="PF00535"/>
    </source>
</evidence>
<evidence type="ECO:0000256" key="2">
    <source>
        <dbReference type="ARBA" id="ARBA00009321"/>
    </source>
</evidence>
<feature type="domain" description="Glycosyltransferase 2-like" evidence="6">
    <location>
        <begin position="393"/>
        <end position="524"/>
    </location>
</feature>